<keyword evidence="1" id="KW-1133">Transmembrane helix</keyword>
<keyword evidence="1" id="KW-0472">Membrane</keyword>
<feature type="transmembrane region" description="Helical" evidence="1">
    <location>
        <begin position="12"/>
        <end position="30"/>
    </location>
</feature>
<evidence type="ECO:0000313" key="3">
    <source>
        <dbReference type="Proteomes" id="UP000011074"/>
    </source>
</evidence>
<name>A0A8A1V145_STRR1</name>
<sequence>MRGRARRREERPVLTINVAVLLAVIVFLLIRRRVQARSRVDQSVTVALALTLGVLVAQTGFGRWILQVVGSLANGISQIGQ</sequence>
<reference evidence="2" key="3">
    <citation type="journal article" date="2021" name="bioRxiv">
        <title>Bilateral symmetry of linear streptomycete chromosomes.</title>
        <authorList>
            <person name="Algora-Gallardo L."/>
            <person name="Schniete J.K."/>
            <person name="Mark D.R."/>
            <person name="Hunter I.S."/>
            <person name="Herron P.R."/>
        </authorList>
    </citation>
    <scope>NUCLEOTIDE SEQUENCE</scope>
    <source>
        <strain evidence="2">ATCC 10970</strain>
    </source>
</reference>
<organism evidence="2 3">
    <name type="scientific">Streptomyces rimosus subsp. rimosus (strain ATCC 10970 / DSM 40260 / JCM 4667 / NRRL 2234)</name>
    <dbReference type="NCBI Taxonomy" id="1265868"/>
    <lineage>
        <taxon>Bacteria</taxon>
        <taxon>Bacillati</taxon>
        <taxon>Actinomycetota</taxon>
        <taxon>Actinomycetes</taxon>
        <taxon>Kitasatosporales</taxon>
        <taxon>Streptomycetaceae</taxon>
        <taxon>Streptomyces</taxon>
    </lineage>
</organism>
<accession>A0A8A1V145</accession>
<evidence type="ECO:0000313" key="2">
    <source>
        <dbReference type="EMBL" id="QST85181.1"/>
    </source>
</evidence>
<dbReference type="AlphaFoldDB" id="A0A8A1V145"/>
<protein>
    <submittedName>
        <fullName evidence="2">Uncharacterized protein</fullName>
    </submittedName>
</protein>
<reference evidence="2" key="1">
    <citation type="submission" date="2012-12" db="EMBL/GenBank/DDBJ databases">
        <authorList>
            <person name="Pethick F.E."/>
            <person name="MacFadyen A.C."/>
            <person name="Tang Z."/>
            <person name="Sangal V."/>
            <person name="Tze-Tze L."/>
            <person name="Chu J."/>
            <person name="Guo M."/>
            <person name="Kirby R."/>
            <person name="Hoskisson P.A."/>
            <person name="Herron P.R."/>
            <person name="Hunter I.S."/>
        </authorList>
    </citation>
    <scope>NUCLEOTIDE SEQUENCE</scope>
    <source>
        <strain evidence="2">ATCC 10970</strain>
    </source>
</reference>
<gene>
    <name evidence="2" type="ORF">SRIM_038180</name>
</gene>
<dbReference type="EMBL" id="CP048261">
    <property type="protein sequence ID" value="QST85181.1"/>
    <property type="molecule type" value="Genomic_DNA"/>
</dbReference>
<dbReference type="Proteomes" id="UP000011074">
    <property type="component" value="Chromosome"/>
</dbReference>
<keyword evidence="1" id="KW-0812">Transmembrane</keyword>
<proteinExistence type="predicted"/>
<reference evidence="2" key="2">
    <citation type="submission" date="2020-01" db="EMBL/GenBank/DDBJ databases">
        <authorList>
            <person name="Algora L."/>
            <person name="Schniete J.K."/>
            <person name="MacFadyen A."/>
            <person name="Hoskisson P.A."/>
            <person name="Hunter I.S."/>
            <person name="Herron P.R."/>
        </authorList>
    </citation>
    <scope>NUCLEOTIDE SEQUENCE</scope>
    <source>
        <strain evidence="2">ATCC 10970</strain>
    </source>
</reference>
<feature type="transmembrane region" description="Helical" evidence="1">
    <location>
        <begin position="42"/>
        <end position="66"/>
    </location>
</feature>
<evidence type="ECO:0000256" key="1">
    <source>
        <dbReference type="SAM" id="Phobius"/>
    </source>
</evidence>